<dbReference type="AlphaFoldDB" id="A0AAD8Q1N3"/>
<organism evidence="2 3">
    <name type="scientific">Colletotrichum navitas</name>
    <dbReference type="NCBI Taxonomy" id="681940"/>
    <lineage>
        <taxon>Eukaryota</taxon>
        <taxon>Fungi</taxon>
        <taxon>Dikarya</taxon>
        <taxon>Ascomycota</taxon>
        <taxon>Pezizomycotina</taxon>
        <taxon>Sordariomycetes</taxon>
        <taxon>Hypocreomycetidae</taxon>
        <taxon>Glomerellales</taxon>
        <taxon>Glomerellaceae</taxon>
        <taxon>Colletotrichum</taxon>
        <taxon>Colletotrichum graminicola species complex</taxon>
    </lineage>
</organism>
<evidence type="ECO:0000313" key="2">
    <source>
        <dbReference type="EMBL" id="KAK1594038.1"/>
    </source>
</evidence>
<accession>A0AAD8Q1N3</accession>
<reference evidence="2" key="1">
    <citation type="submission" date="2021-06" db="EMBL/GenBank/DDBJ databases">
        <title>Comparative genomics, transcriptomics and evolutionary studies reveal genomic signatures of adaptation to plant cell wall in hemibiotrophic fungi.</title>
        <authorList>
            <consortium name="DOE Joint Genome Institute"/>
            <person name="Baroncelli R."/>
            <person name="Diaz J.F."/>
            <person name="Benocci T."/>
            <person name="Peng M."/>
            <person name="Battaglia E."/>
            <person name="Haridas S."/>
            <person name="Andreopoulos W."/>
            <person name="Labutti K."/>
            <person name="Pangilinan J."/>
            <person name="Floch G.L."/>
            <person name="Makela M.R."/>
            <person name="Henrissat B."/>
            <person name="Grigoriev I.V."/>
            <person name="Crouch J.A."/>
            <person name="De Vries R.P."/>
            <person name="Sukno S.A."/>
            <person name="Thon M.R."/>
        </authorList>
    </citation>
    <scope>NUCLEOTIDE SEQUENCE</scope>
    <source>
        <strain evidence="2">CBS 125086</strain>
    </source>
</reference>
<evidence type="ECO:0000256" key="1">
    <source>
        <dbReference type="SAM" id="MobiDB-lite"/>
    </source>
</evidence>
<dbReference type="Proteomes" id="UP001230504">
    <property type="component" value="Unassembled WGS sequence"/>
</dbReference>
<dbReference type="EMBL" id="JAHLJV010000022">
    <property type="protein sequence ID" value="KAK1594038.1"/>
    <property type="molecule type" value="Genomic_DNA"/>
</dbReference>
<protein>
    <submittedName>
        <fullName evidence="2">Pentatricopeptide repeat domain-containing protein</fullName>
    </submittedName>
</protein>
<feature type="region of interest" description="Disordered" evidence="1">
    <location>
        <begin position="59"/>
        <end position="128"/>
    </location>
</feature>
<feature type="compositionally biased region" description="Low complexity" evidence="1">
    <location>
        <begin position="63"/>
        <end position="73"/>
    </location>
</feature>
<gene>
    <name evidence="2" type="ORF">LY79DRAFT_550683</name>
</gene>
<comment type="caution">
    <text evidence="2">The sequence shown here is derived from an EMBL/GenBank/DDBJ whole genome shotgun (WGS) entry which is preliminary data.</text>
</comment>
<dbReference type="RefSeq" id="XP_060415285.1">
    <property type="nucleotide sequence ID" value="XM_060557581.1"/>
</dbReference>
<dbReference type="GeneID" id="85441821"/>
<name>A0AAD8Q1N3_9PEZI</name>
<sequence length="820" mass="93079">MQLASQCLCHLNRARLGRRQPYQGLDAIRRTASTLPRNACKSLYESSTEVGCYSTESLESNISSSSPRPSSPRFVVGPNSSRKRRSRLDTVSTFSDDIKPRKWLAPNSKPNMQGLRKRPRSSHDRQTVSSRAVCFPNEFNLRLVDMPKNQNNASFWLSVLEAAQREHGQGGVLAVWNVVQHRKTLYDVRSEGVESFWRTILEAILPNEDELKDVFLYSEWLLRAHAVQWPSLYSTTISYCLRNGQYRRAMQWHLRLMPNFDPGREEFGALLQEFAVIPEADLQQTLQAIYVTSLHRNLYDDLIPLLYRSGRSQHCNEWRSLFVRQRDLPRPTPDSQPYLRYLARYFPSVTLELEEQMVLGLNSSAYWNEQDDALWDAMKDAQGDEDDAPERRHSDTLGARWFASSWIPLDFAIHAAHALGVRQIGPLSLQSIALRESTAHGLVARIEQLRKVNIGIGCSVYSLVLKRFAENEDNELLYELLHTDIHPDVFDDPLILASIRDKALKEGAWKTHRLLLAVQPAMVEESVTSTSNILLQECVKRGQCRQALALLDDMRSMNIDVSTATVRHICSSILDLLPWNPRTTATNWDAWNMAIACLTRLVLLKKPVHSHYWQKVIFGLGKFGRIGELEDLCLGIIDTYGKLCASEGGLLPVHYLDMPPSDLDGHSTDVLVPADLSITHEHHPMRRVFDNRALHTAIVRWGFKAGFSKCSSNWSMVSINSTATSEYSVARGVRFLAILNERGIPFRAAVVREEVIRCLARAYLLQAKRASRNKAGLPPLAAIRELFNKAAGRDLLPTVPKLQDMMGEYQGKGAWPHDRP</sequence>
<keyword evidence="3" id="KW-1185">Reference proteome</keyword>
<evidence type="ECO:0000313" key="3">
    <source>
        <dbReference type="Proteomes" id="UP001230504"/>
    </source>
</evidence>
<proteinExistence type="predicted"/>